<dbReference type="InterPro" id="IPR003660">
    <property type="entry name" value="HAMP_dom"/>
</dbReference>
<dbReference type="CDD" id="cd06225">
    <property type="entry name" value="HAMP"/>
    <property type="match status" value="1"/>
</dbReference>
<evidence type="ECO:0000313" key="9">
    <source>
        <dbReference type="Proteomes" id="UP000198607"/>
    </source>
</evidence>
<reference evidence="8 9" key="1">
    <citation type="submission" date="2016-10" db="EMBL/GenBank/DDBJ databases">
        <authorList>
            <person name="de Groot N.N."/>
        </authorList>
    </citation>
    <scope>NUCLEOTIDE SEQUENCE [LARGE SCALE GENOMIC DNA]</scope>
    <source>
        <strain evidence="8 9">DSM 5885</strain>
    </source>
</reference>
<dbReference type="AlphaFoldDB" id="A0A1G8E382"/>
<dbReference type="SMART" id="SM00283">
    <property type="entry name" value="MA"/>
    <property type="match status" value="1"/>
</dbReference>
<evidence type="ECO:0000256" key="1">
    <source>
        <dbReference type="ARBA" id="ARBA00004370"/>
    </source>
</evidence>
<evidence type="ECO:0000259" key="6">
    <source>
        <dbReference type="PROSITE" id="PS50111"/>
    </source>
</evidence>
<dbReference type="Pfam" id="PF00672">
    <property type="entry name" value="HAMP"/>
    <property type="match status" value="1"/>
</dbReference>
<feature type="domain" description="Methyl-accepting transducer" evidence="6">
    <location>
        <begin position="165"/>
        <end position="401"/>
    </location>
</feature>
<sequence length="437" mass="45972">MTQFKIGTRLLLGFASVVMLIIGFAIFAAVELRTIEVETVTLAKTNTAAFEAIAGGAREIPAQLKQQAEASHAKALASYESALYGLAIGCGLALVIAIGFAVAISRSIVQPLGKMIAVMRDIAEGEGDLTKNIYLKNRDELGELSKWFDMFMDNIQDDITQIGQSTHQIAAASTQLHSTAEQIAAGADEVANQSERVAAAGEQMSASAGEIAQSCATAAEGSRHASDAAIAGARVVEETITVMNNIAGRVKESAKSVETLGNRTEQIGIIAGTIQEIADQTNLLALNAAIEAARAGEQGRGFAVVADEVRKLAERTRKATTEISAMIGSIQDETREAVTAMETGVEEVARGSQKAEESGTALSRILDQINTVTTQINQVAKAAQEQTQVTQDISQNMHQITDIVARTATGAQETTRAADKLSALAGELNGIVGQFKV</sequence>
<dbReference type="Gene3D" id="1.10.287.950">
    <property type="entry name" value="Methyl-accepting chemotaxis protein"/>
    <property type="match status" value="1"/>
</dbReference>
<dbReference type="GO" id="GO:0006935">
    <property type="term" value="P:chemotaxis"/>
    <property type="evidence" value="ECO:0007669"/>
    <property type="project" value="UniProtKB-ARBA"/>
</dbReference>
<name>A0A1G8E382_9RHOO</name>
<proteinExistence type="inferred from homology"/>
<dbReference type="EMBL" id="FNCY01000007">
    <property type="protein sequence ID" value="SDH64109.1"/>
    <property type="molecule type" value="Genomic_DNA"/>
</dbReference>
<evidence type="ECO:0000259" key="7">
    <source>
        <dbReference type="PROSITE" id="PS50885"/>
    </source>
</evidence>
<dbReference type="FunFam" id="1.10.287.950:FF:000001">
    <property type="entry name" value="Methyl-accepting chemotaxis sensory transducer"/>
    <property type="match status" value="1"/>
</dbReference>
<gene>
    <name evidence="8" type="ORF">SAMN05660652_02010</name>
</gene>
<feature type="domain" description="HAMP" evidence="7">
    <location>
        <begin position="106"/>
        <end position="160"/>
    </location>
</feature>
<dbReference type="STRING" id="83767.SAMN05660652_02010"/>
<keyword evidence="5" id="KW-0472">Membrane</keyword>
<accession>A0A1G8E382</accession>
<dbReference type="PANTHER" id="PTHR32089:SF112">
    <property type="entry name" value="LYSOZYME-LIKE PROTEIN-RELATED"/>
    <property type="match status" value="1"/>
</dbReference>
<protein>
    <submittedName>
        <fullName evidence="8">Methyl-accepting chemotaxis protein</fullName>
    </submittedName>
</protein>
<evidence type="ECO:0000313" key="8">
    <source>
        <dbReference type="EMBL" id="SDH64109.1"/>
    </source>
</evidence>
<keyword evidence="9" id="KW-1185">Reference proteome</keyword>
<evidence type="ECO:0000256" key="2">
    <source>
        <dbReference type="ARBA" id="ARBA00023224"/>
    </source>
</evidence>
<dbReference type="RefSeq" id="WP_176785829.1">
    <property type="nucleotide sequence ID" value="NZ_FNCY01000007.1"/>
</dbReference>
<keyword evidence="5" id="KW-0812">Transmembrane</keyword>
<organism evidence="8 9">
    <name type="scientific">Propionivibrio dicarboxylicus</name>
    <dbReference type="NCBI Taxonomy" id="83767"/>
    <lineage>
        <taxon>Bacteria</taxon>
        <taxon>Pseudomonadati</taxon>
        <taxon>Pseudomonadota</taxon>
        <taxon>Betaproteobacteria</taxon>
        <taxon>Rhodocyclales</taxon>
        <taxon>Rhodocyclaceae</taxon>
        <taxon>Propionivibrio</taxon>
    </lineage>
</organism>
<dbReference type="GO" id="GO:0016020">
    <property type="term" value="C:membrane"/>
    <property type="evidence" value="ECO:0007669"/>
    <property type="project" value="UniProtKB-SubCell"/>
</dbReference>
<comment type="similarity">
    <text evidence="3">Belongs to the methyl-accepting chemotaxis (MCP) protein family.</text>
</comment>
<dbReference type="Proteomes" id="UP000198607">
    <property type="component" value="Unassembled WGS sequence"/>
</dbReference>
<dbReference type="PROSITE" id="PS50885">
    <property type="entry name" value="HAMP"/>
    <property type="match status" value="1"/>
</dbReference>
<dbReference type="PROSITE" id="PS50111">
    <property type="entry name" value="CHEMOTAXIS_TRANSDUC_2"/>
    <property type="match status" value="1"/>
</dbReference>
<keyword evidence="2 4" id="KW-0807">Transducer</keyword>
<dbReference type="CDD" id="cd11386">
    <property type="entry name" value="MCP_signal"/>
    <property type="match status" value="1"/>
</dbReference>
<evidence type="ECO:0000256" key="4">
    <source>
        <dbReference type="PROSITE-ProRule" id="PRU00284"/>
    </source>
</evidence>
<feature type="transmembrane region" description="Helical" evidence="5">
    <location>
        <begin position="12"/>
        <end position="30"/>
    </location>
</feature>
<dbReference type="GO" id="GO:0007165">
    <property type="term" value="P:signal transduction"/>
    <property type="evidence" value="ECO:0007669"/>
    <property type="project" value="UniProtKB-KW"/>
</dbReference>
<dbReference type="SMART" id="SM00304">
    <property type="entry name" value="HAMP"/>
    <property type="match status" value="1"/>
</dbReference>
<comment type="subcellular location">
    <subcellularLocation>
        <location evidence="1">Membrane</location>
    </subcellularLocation>
</comment>
<dbReference type="PANTHER" id="PTHR32089">
    <property type="entry name" value="METHYL-ACCEPTING CHEMOTAXIS PROTEIN MCPB"/>
    <property type="match status" value="1"/>
</dbReference>
<feature type="transmembrane region" description="Helical" evidence="5">
    <location>
        <begin position="82"/>
        <end position="105"/>
    </location>
</feature>
<evidence type="ECO:0000256" key="3">
    <source>
        <dbReference type="ARBA" id="ARBA00029447"/>
    </source>
</evidence>
<keyword evidence="5" id="KW-1133">Transmembrane helix</keyword>
<dbReference type="SUPFAM" id="SSF58104">
    <property type="entry name" value="Methyl-accepting chemotaxis protein (MCP) signaling domain"/>
    <property type="match status" value="1"/>
</dbReference>
<dbReference type="InterPro" id="IPR004089">
    <property type="entry name" value="MCPsignal_dom"/>
</dbReference>
<dbReference type="Pfam" id="PF00015">
    <property type="entry name" value="MCPsignal"/>
    <property type="match status" value="1"/>
</dbReference>
<evidence type="ECO:0000256" key="5">
    <source>
        <dbReference type="SAM" id="Phobius"/>
    </source>
</evidence>